<dbReference type="EC" id="2.3.3.9" evidence="2"/>
<dbReference type="GO" id="GO:0005737">
    <property type="term" value="C:cytoplasm"/>
    <property type="evidence" value="ECO:0007669"/>
    <property type="project" value="TreeGrafter"/>
</dbReference>
<dbReference type="InterPro" id="IPR046363">
    <property type="entry name" value="MS_N_TIM-barrel_dom"/>
</dbReference>
<dbReference type="GO" id="GO:0004474">
    <property type="term" value="F:malate synthase activity"/>
    <property type="evidence" value="ECO:0007669"/>
    <property type="project" value="UniProtKB-EC"/>
</dbReference>
<dbReference type="OrthoDB" id="4078635at2759"/>
<dbReference type="GO" id="GO:0006097">
    <property type="term" value="P:glyoxylate cycle"/>
    <property type="evidence" value="ECO:0007669"/>
    <property type="project" value="InterPro"/>
</dbReference>
<dbReference type="InterPro" id="IPR001465">
    <property type="entry name" value="Malate_synthase_TIM"/>
</dbReference>
<dbReference type="PANTHER" id="PTHR42902">
    <property type="entry name" value="MALATE SYNTHASE"/>
    <property type="match status" value="1"/>
</dbReference>
<keyword evidence="6" id="KW-1185">Reference proteome</keyword>
<comment type="similarity">
    <text evidence="1">Belongs to the malate synthase family.</text>
</comment>
<comment type="caution">
    <text evidence="5">The sequence shown here is derived from an EMBL/GenBank/DDBJ whole genome shotgun (WGS) entry which is preliminary data.</text>
</comment>
<dbReference type="Proteomes" id="UP000288716">
    <property type="component" value="Unassembled WGS sequence"/>
</dbReference>
<evidence type="ECO:0000313" key="5">
    <source>
        <dbReference type="EMBL" id="RWS18162.1"/>
    </source>
</evidence>
<dbReference type="STRING" id="299467.A0A443RSB7"/>
<gene>
    <name evidence="5" type="ORF">B4U80_12554</name>
</gene>
<feature type="domain" description="Malate synthase TIM barrel" evidence="3">
    <location>
        <begin position="160"/>
        <end position="199"/>
    </location>
</feature>
<sequence length="200" mass="23370">MSTKVDGVEIKGDLKPGFDEILTNDALNFVAKLHRNFNERRLQLLEERAKRQKRLDAGERPDFLESTRHIREYNNWTIGKLPKDLLRRRFEITGPPEKKMIINAFNSGSDAYMCDFEDSNTPNWINQIQGQINLKQAIRRQLNFMDEKGKEYKLNEKIATLSVRPRGWHLSEKHVIIDGKRTSGSLLDFGLFLFHNAKEQ</sequence>
<evidence type="ECO:0000259" key="3">
    <source>
        <dbReference type="Pfam" id="PF01274"/>
    </source>
</evidence>
<name>A0A443RSB7_9ACAR</name>
<dbReference type="AlphaFoldDB" id="A0A443RSB7"/>
<accession>A0A443RSB7</accession>
<evidence type="ECO:0000256" key="2">
    <source>
        <dbReference type="ARBA" id="ARBA00012636"/>
    </source>
</evidence>
<dbReference type="InterPro" id="IPR048356">
    <property type="entry name" value="MS_N"/>
</dbReference>
<feature type="domain" description="Malate synthase N-terminal" evidence="4">
    <location>
        <begin position="6"/>
        <end position="69"/>
    </location>
</feature>
<organism evidence="5 6">
    <name type="scientific">Leptotrombidium deliense</name>
    <dbReference type="NCBI Taxonomy" id="299467"/>
    <lineage>
        <taxon>Eukaryota</taxon>
        <taxon>Metazoa</taxon>
        <taxon>Ecdysozoa</taxon>
        <taxon>Arthropoda</taxon>
        <taxon>Chelicerata</taxon>
        <taxon>Arachnida</taxon>
        <taxon>Acari</taxon>
        <taxon>Acariformes</taxon>
        <taxon>Trombidiformes</taxon>
        <taxon>Prostigmata</taxon>
        <taxon>Anystina</taxon>
        <taxon>Parasitengona</taxon>
        <taxon>Trombiculoidea</taxon>
        <taxon>Trombiculidae</taxon>
        <taxon>Leptotrombidium</taxon>
    </lineage>
</organism>
<dbReference type="Pfam" id="PF20656">
    <property type="entry name" value="MS_N"/>
    <property type="match status" value="1"/>
</dbReference>
<dbReference type="Gene3D" id="3.20.20.360">
    <property type="entry name" value="Malate synthase, domain 3"/>
    <property type="match status" value="1"/>
</dbReference>
<evidence type="ECO:0000259" key="4">
    <source>
        <dbReference type="Pfam" id="PF20656"/>
    </source>
</evidence>
<proteinExistence type="inferred from homology"/>
<protein>
    <recommendedName>
        <fullName evidence="2">malate synthase</fullName>
        <ecNumber evidence="2">2.3.3.9</ecNumber>
    </recommendedName>
</protein>
<dbReference type="EMBL" id="NCKV01044985">
    <property type="protein sequence ID" value="RWS18162.1"/>
    <property type="molecule type" value="Genomic_DNA"/>
</dbReference>
<reference evidence="5 6" key="1">
    <citation type="journal article" date="2018" name="Gigascience">
        <title>Genomes of trombidid mites reveal novel predicted allergens and laterally-transferred genes associated with secondary metabolism.</title>
        <authorList>
            <person name="Dong X."/>
            <person name="Chaisiri K."/>
            <person name="Xia D."/>
            <person name="Armstrong S.D."/>
            <person name="Fang Y."/>
            <person name="Donnelly M.J."/>
            <person name="Kadowaki T."/>
            <person name="McGarry J.W."/>
            <person name="Darby A.C."/>
            <person name="Makepeace B.L."/>
        </authorList>
    </citation>
    <scope>NUCLEOTIDE SEQUENCE [LARGE SCALE GENOMIC DNA]</scope>
    <source>
        <strain evidence="5">UoL-UT</strain>
    </source>
</reference>
<evidence type="ECO:0000313" key="6">
    <source>
        <dbReference type="Proteomes" id="UP000288716"/>
    </source>
</evidence>
<dbReference type="InterPro" id="IPR006252">
    <property type="entry name" value="Malate_synthA"/>
</dbReference>
<dbReference type="VEuPathDB" id="VectorBase:LDEU013878"/>
<dbReference type="InterPro" id="IPR011076">
    <property type="entry name" value="Malate_synth_sf"/>
</dbReference>
<dbReference type="Pfam" id="PF01274">
    <property type="entry name" value="MS_TIM-barrel"/>
    <property type="match status" value="1"/>
</dbReference>
<feature type="non-terminal residue" evidence="5">
    <location>
        <position position="200"/>
    </location>
</feature>
<dbReference type="SUPFAM" id="SSF51645">
    <property type="entry name" value="Malate synthase G"/>
    <property type="match status" value="1"/>
</dbReference>
<evidence type="ECO:0000256" key="1">
    <source>
        <dbReference type="ARBA" id="ARBA00006394"/>
    </source>
</evidence>
<dbReference type="PANTHER" id="PTHR42902:SF1">
    <property type="entry name" value="MALATE SYNTHASE 1-RELATED"/>
    <property type="match status" value="1"/>
</dbReference>